<name>A0A5E7DS66_PSEFL</name>
<reference evidence="2 3" key="1">
    <citation type="submission" date="2019-09" db="EMBL/GenBank/DDBJ databases">
        <authorList>
            <person name="Chandra G."/>
            <person name="Truman W A."/>
        </authorList>
    </citation>
    <scope>NUCLEOTIDE SEQUENCE [LARGE SCALE GENOMIC DNA]</scope>
    <source>
        <strain evidence="2">PS710</strain>
    </source>
</reference>
<evidence type="ECO:0000313" key="2">
    <source>
        <dbReference type="EMBL" id="VVO14675.1"/>
    </source>
</evidence>
<proteinExistence type="predicted"/>
<accession>A0A5E7DS66</accession>
<organism evidence="2 3">
    <name type="scientific">Pseudomonas fluorescens</name>
    <dbReference type="NCBI Taxonomy" id="294"/>
    <lineage>
        <taxon>Bacteria</taxon>
        <taxon>Pseudomonadati</taxon>
        <taxon>Pseudomonadota</taxon>
        <taxon>Gammaproteobacteria</taxon>
        <taxon>Pseudomonadales</taxon>
        <taxon>Pseudomonadaceae</taxon>
        <taxon>Pseudomonas</taxon>
    </lineage>
</organism>
<protein>
    <submittedName>
        <fullName evidence="2">Uncharacterized protein</fullName>
    </submittedName>
</protein>
<dbReference type="AlphaFoldDB" id="A0A5E7DS66"/>
<evidence type="ECO:0000313" key="3">
    <source>
        <dbReference type="Proteomes" id="UP000381093"/>
    </source>
</evidence>
<feature type="compositionally biased region" description="Basic and acidic residues" evidence="1">
    <location>
        <begin position="21"/>
        <end position="32"/>
    </location>
</feature>
<feature type="region of interest" description="Disordered" evidence="1">
    <location>
        <begin position="1"/>
        <end position="32"/>
    </location>
</feature>
<dbReference type="EMBL" id="CABVHW010000013">
    <property type="protein sequence ID" value="VVO14675.1"/>
    <property type="molecule type" value="Genomic_DNA"/>
</dbReference>
<dbReference type="Proteomes" id="UP000381093">
    <property type="component" value="Unassembled WGS sequence"/>
</dbReference>
<gene>
    <name evidence="2" type="ORF">PS710_03740</name>
</gene>
<evidence type="ECO:0000256" key="1">
    <source>
        <dbReference type="SAM" id="MobiDB-lite"/>
    </source>
</evidence>
<sequence>MRPSVSRHGDLPTGLPLRCQVRHDPDPDRQKPESNLVDSFFQCFTGFETWFFGGCDFQRLTGLRVTTNASWTIGHGERTETHQNNRVASLESASDGFDYSVQRAASSSFRDISGCSDSINQFRLVHSKSPYIYLSMILSFLVKAKKRVLNGLQTLKSRFITRALKSVNKPPRQIRTNAC</sequence>